<dbReference type="HOGENOM" id="CLU_3421352_0_0_1"/>
<name>T0K2K6_COLGC</name>
<accession>T0K2K6</accession>
<evidence type="ECO:0000313" key="1">
    <source>
        <dbReference type="EMBL" id="EQB46938.1"/>
    </source>
</evidence>
<protein>
    <submittedName>
        <fullName evidence="1">Uncharacterized protein</fullName>
    </submittedName>
</protein>
<gene>
    <name evidence="1" type="ORF">CGLO_13978</name>
</gene>
<sequence length="24" mass="2841">MEAMVNPLHSKFLYQAFFQAVQLQ</sequence>
<evidence type="ECO:0000313" key="2">
    <source>
        <dbReference type="Proteomes" id="UP000015530"/>
    </source>
</evidence>
<organism evidence="1 2">
    <name type="scientific">Colletotrichum gloeosporioides (strain Cg-14)</name>
    <name type="common">Anthracnose fungus</name>
    <name type="synonym">Glomerella cingulata</name>
    <dbReference type="NCBI Taxonomy" id="1237896"/>
    <lineage>
        <taxon>Eukaryota</taxon>
        <taxon>Fungi</taxon>
        <taxon>Dikarya</taxon>
        <taxon>Ascomycota</taxon>
        <taxon>Pezizomycotina</taxon>
        <taxon>Sordariomycetes</taxon>
        <taxon>Hypocreomycetidae</taxon>
        <taxon>Glomerellales</taxon>
        <taxon>Glomerellaceae</taxon>
        <taxon>Colletotrichum</taxon>
        <taxon>Colletotrichum gloeosporioides species complex</taxon>
    </lineage>
</organism>
<reference evidence="2" key="1">
    <citation type="journal article" date="2013" name="Mol. Plant Microbe Interact.">
        <title>Global aspects of pacC regulation of pathogenicity genes in Colletotrichum gloeosporioides as revealed by transcriptome analysis.</title>
        <authorList>
            <person name="Alkan N."/>
            <person name="Meng X."/>
            <person name="Friedlander G."/>
            <person name="Reuveni E."/>
            <person name="Sukno S."/>
            <person name="Sherman A."/>
            <person name="Thon M."/>
            <person name="Fluhr R."/>
            <person name="Prusky D."/>
        </authorList>
    </citation>
    <scope>NUCLEOTIDE SEQUENCE [LARGE SCALE GENOMIC DNA]</scope>
    <source>
        <strain evidence="2">Cg-14</strain>
    </source>
</reference>
<comment type="caution">
    <text evidence="1">The sequence shown here is derived from an EMBL/GenBank/DDBJ whole genome shotgun (WGS) entry which is preliminary data.</text>
</comment>
<dbReference type="EMBL" id="AMYD01003193">
    <property type="protein sequence ID" value="EQB46938.1"/>
    <property type="molecule type" value="Genomic_DNA"/>
</dbReference>
<dbReference type="AlphaFoldDB" id="T0K2K6"/>
<proteinExistence type="predicted"/>
<dbReference type="Proteomes" id="UP000015530">
    <property type="component" value="Unassembled WGS sequence"/>
</dbReference>